<protein>
    <recommendedName>
        <fullName evidence="1">Retrotransposon gag domain-containing protein</fullName>
    </recommendedName>
</protein>
<evidence type="ECO:0000313" key="2">
    <source>
        <dbReference type="EMBL" id="KAF9626287.1"/>
    </source>
</evidence>
<dbReference type="OrthoDB" id="1936908at2759"/>
<proteinExistence type="predicted"/>
<reference evidence="2 3" key="1">
    <citation type="submission" date="2020-10" db="EMBL/GenBank/DDBJ databases">
        <title>The Coptis chinensis genome and diversification of protoberbering-type alkaloids.</title>
        <authorList>
            <person name="Wang B."/>
            <person name="Shu S."/>
            <person name="Song C."/>
            <person name="Liu Y."/>
        </authorList>
    </citation>
    <scope>NUCLEOTIDE SEQUENCE [LARGE SCALE GENOMIC DNA]</scope>
    <source>
        <strain evidence="2">HL-2020</strain>
        <tissue evidence="2">Leaf</tissue>
    </source>
</reference>
<sequence length="284" mass="33402">MVERFIKLKPEKFSGISDPRDADNWREDLKKIFNVLNCIEVHKHKLAVCSLFGDASKWWESVSAGEDHNTITWTEFCISFDAQYFLESIRSAKVIEFMTLEQGSMTMTEYDIKFRQLLQFASDMYLSNERRARKFKDGLVRPLRKAVKGRQFRTYNDVVECARTMELDRPNDASKTYSKKENKDKYDNYSKGFKAQNQQGQNSQPWKKQRIRWQIMDRHDKETNLFLMKSGVVIDVEIKGTLLLIVRILGENFKTRTRDKTRANRGAMVVDMISSRHHFRLGAT</sequence>
<dbReference type="Pfam" id="PF03732">
    <property type="entry name" value="Retrotrans_gag"/>
    <property type="match status" value="1"/>
</dbReference>
<comment type="caution">
    <text evidence="2">The sequence shown here is derived from an EMBL/GenBank/DDBJ whole genome shotgun (WGS) entry which is preliminary data.</text>
</comment>
<evidence type="ECO:0000259" key="1">
    <source>
        <dbReference type="Pfam" id="PF03732"/>
    </source>
</evidence>
<accession>A0A835ME24</accession>
<name>A0A835ME24_9MAGN</name>
<gene>
    <name evidence="2" type="ORF">IFM89_031957</name>
</gene>
<dbReference type="AlphaFoldDB" id="A0A835ME24"/>
<dbReference type="InterPro" id="IPR005162">
    <property type="entry name" value="Retrotrans_gag_dom"/>
</dbReference>
<evidence type="ECO:0000313" key="3">
    <source>
        <dbReference type="Proteomes" id="UP000631114"/>
    </source>
</evidence>
<organism evidence="2 3">
    <name type="scientific">Coptis chinensis</name>
    <dbReference type="NCBI Taxonomy" id="261450"/>
    <lineage>
        <taxon>Eukaryota</taxon>
        <taxon>Viridiplantae</taxon>
        <taxon>Streptophyta</taxon>
        <taxon>Embryophyta</taxon>
        <taxon>Tracheophyta</taxon>
        <taxon>Spermatophyta</taxon>
        <taxon>Magnoliopsida</taxon>
        <taxon>Ranunculales</taxon>
        <taxon>Ranunculaceae</taxon>
        <taxon>Coptidoideae</taxon>
        <taxon>Coptis</taxon>
    </lineage>
</organism>
<dbReference type="Proteomes" id="UP000631114">
    <property type="component" value="Unassembled WGS sequence"/>
</dbReference>
<feature type="domain" description="Retrotransposon gag" evidence="1">
    <location>
        <begin position="45"/>
        <end position="139"/>
    </location>
</feature>
<keyword evidence="3" id="KW-1185">Reference proteome</keyword>
<dbReference type="EMBL" id="JADFTS010000001">
    <property type="protein sequence ID" value="KAF9626287.1"/>
    <property type="molecule type" value="Genomic_DNA"/>
</dbReference>